<reference evidence="4" key="1">
    <citation type="journal article" date="2020" name="Nature">
        <title>Giant virus diversity and host interactions through global metagenomics.</title>
        <authorList>
            <person name="Schulz F."/>
            <person name="Roux S."/>
            <person name="Paez-Espino D."/>
            <person name="Jungbluth S."/>
            <person name="Walsh D.A."/>
            <person name="Denef V.J."/>
            <person name="McMahon K.D."/>
            <person name="Konstantinidis K.T."/>
            <person name="Eloe-Fadrosh E.A."/>
            <person name="Kyrpides N.C."/>
            <person name="Woyke T."/>
        </authorList>
    </citation>
    <scope>NUCLEOTIDE SEQUENCE</scope>
    <source>
        <strain evidence="4">GVMAG-M-3300010160-60</strain>
    </source>
</reference>
<dbReference type="AlphaFoldDB" id="A0A6C0BDN7"/>
<organism evidence="4">
    <name type="scientific">viral metagenome</name>
    <dbReference type="NCBI Taxonomy" id="1070528"/>
    <lineage>
        <taxon>unclassified sequences</taxon>
        <taxon>metagenomes</taxon>
        <taxon>organismal metagenomes</taxon>
    </lineage>
</organism>
<feature type="compositionally biased region" description="Basic residues" evidence="2">
    <location>
        <begin position="314"/>
        <end position="327"/>
    </location>
</feature>
<accession>A0A6C0BDN7</accession>
<evidence type="ECO:0000313" key="4">
    <source>
        <dbReference type="EMBL" id="QHS90160.1"/>
    </source>
</evidence>
<evidence type="ECO:0000256" key="2">
    <source>
        <dbReference type="SAM" id="MobiDB-lite"/>
    </source>
</evidence>
<evidence type="ECO:0000256" key="1">
    <source>
        <dbReference type="ARBA" id="ARBA00023125"/>
    </source>
</evidence>
<proteinExistence type="predicted"/>
<dbReference type="EMBL" id="MN739130">
    <property type="protein sequence ID" value="QHS90160.1"/>
    <property type="molecule type" value="Genomic_DNA"/>
</dbReference>
<dbReference type="Pfam" id="PF07282">
    <property type="entry name" value="Cas12f1-like_TNB"/>
    <property type="match status" value="1"/>
</dbReference>
<sequence length="333" mass="39452">MIETDGVSCSILMLRNDLIGKRIPITKIGSNAEQYIDELTDYTNIKDKKIVAIDPNKADLIYCVDNDNKEANEFRYTQDSRRKECKIKKYSKIILEFKKEKVEGKTIIEYETELSKLNRKTLIIKDFKEYIKKKSEINNKLYKFYEKYLFRKLKLNGYINKKKHEQKMINNFKKIFGKPEEVIITIGDWEQKKQMKYKEATKGIGMRKLFRQNNYKVYLVDEFRTSCMCSICKDETGRCEKFQVRENPKPYKSGNVLVHGLLKCKTCNNVWNRDVNSATNIYRIAKNAINGLERPKYLCREKKDENVKVEKPKKEKVKKVVQKKAKNQLRLSP</sequence>
<keyword evidence="1" id="KW-0238">DNA-binding</keyword>
<dbReference type="GO" id="GO:0003677">
    <property type="term" value="F:DNA binding"/>
    <property type="evidence" value="ECO:0007669"/>
    <property type="project" value="UniProtKB-KW"/>
</dbReference>
<evidence type="ECO:0000259" key="3">
    <source>
        <dbReference type="Pfam" id="PF07282"/>
    </source>
</evidence>
<name>A0A6C0BDN7_9ZZZZ</name>
<feature type="domain" description="Cas12f1-like TNB" evidence="3">
    <location>
        <begin position="212"/>
        <end position="281"/>
    </location>
</feature>
<protein>
    <recommendedName>
        <fullName evidence="3">Cas12f1-like TNB domain-containing protein</fullName>
    </recommendedName>
</protein>
<feature type="region of interest" description="Disordered" evidence="2">
    <location>
        <begin position="309"/>
        <end position="333"/>
    </location>
</feature>
<dbReference type="InterPro" id="IPR010095">
    <property type="entry name" value="Cas12f1-like_TNB"/>
</dbReference>